<evidence type="ECO:0000256" key="1">
    <source>
        <dbReference type="SAM" id="SignalP"/>
    </source>
</evidence>
<sequence length="170" mass="17851">MYRPAAALLLLGTVFALPQAAHAGAADVVACKEIANEKERLACFDRTVVGLAEDLKKNDGFSLFGLFGNGGKATADKDFGSGKGTPAIPGADVPAVTQISAKLVSIGFGSDGKPIFVLDNGMVWRSQEHAKIRLNGDGSDRATVKKSALGLGYLIRVNDLGYDISVTRER</sequence>
<name>A0A8S8XET0_9PROT</name>
<dbReference type="EMBL" id="BOPV01000001">
    <property type="protein sequence ID" value="GIL39927.1"/>
    <property type="molecule type" value="Genomic_DNA"/>
</dbReference>
<evidence type="ECO:0000313" key="3">
    <source>
        <dbReference type="Proteomes" id="UP000681075"/>
    </source>
</evidence>
<comment type="caution">
    <text evidence="2">The sequence shown here is derived from an EMBL/GenBank/DDBJ whole genome shotgun (WGS) entry which is preliminary data.</text>
</comment>
<proteinExistence type="predicted"/>
<keyword evidence="1" id="KW-0732">Signal</keyword>
<organism evidence="2 3">
    <name type="scientific">Roseiterribacter gracilis</name>
    <dbReference type="NCBI Taxonomy" id="2812848"/>
    <lineage>
        <taxon>Bacteria</taxon>
        <taxon>Pseudomonadati</taxon>
        <taxon>Pseudomonadota</taxon>
        <taxon>Alphaproteobacteria</taxon>
        <taxon>Rhodospirillales</taxon>
        <taxon>Roseiterribacteraceae</taxon>
        <taxon>Roseiterribacter</taxon>
    </lineage>
</organism>
<reference evidence="2" key="1">
    <citation type="submission" date="2021-02" db="EMBL/GenBank/DDBJ databases">
        <title>Genome sequence of Rhodospirillales sp. strain TMPK1 isolated from soil.</title>
        <authorList>
            <person name="Nakai R."/>
            <person name="Kusada H."/>
            <person name="Tamaki H."/>
        </authorList>
    </citation>
    <scope>NUCLEOTIDE SEQUENCE</scope>
    <source>
        <strain evidence="2">TMPK1</strain>
    </source>
</reference>
<feature type="signal peptide" evidence="1">
    <location>
        <begin position="1"/>
        <end position="23"/>
    </location>
</feature>
<evidence type="ECO:0000313" key="2">
    <source>
        <dbReference type="EMBL" id="GIL39927.1"/>
    </source>
</evidence>
<gene>
    <name evidence="2" type="ORF">TMPK1_21640</name>
</gene>
<protein>
    <submittedName>
        <fullName evidence="2">Uncharacterized protein</fullName>
    </submittedName>
</protein>
<feature type="chain" id="PRO_5035921176" evidence="1">
    <location>
        <begin position="24"/>
        <end position="170"/>
    </location>
</feature>
<dbReference type="Proteomes" id="UP000681075">
    <property type="component" value="Unassembled WGS sequence"/>
</dbReference>
<accession>A0A8S8XET0</accession>
<dbReference type="RefSeq" id="WP_420243045.1">
    <property type="nucleotide sequence ID" value="NZ_BOPV01000001.1"/>
</dbReference>
<dbReference type="AlphaFoldDB" id="A0A8S8XET0"/>
<keyword evidence="3" id="KW-1185">Reference proteome</keyword>